<dbReference type="EMBL" id="CP008921">
    <property type="protein sequence ID" value="AIG43941.1"/>
    <property type="molecule type" value="Genomic_DNA"/>
</dbReference>
<dbReference type="PATRIC" id="fig|1214179.4.peg.1557"/>
<dbReference type="Gene3D" id="1.25.40.10">
    <property type="entry name" value="Tetratricopeptide repeat domain"/>
    <property type="match status" value="3"/>
</dbReference>
<dbReference type="PANTHER" id="PTHR12558">
    <property type="entry name" value="CELL DIVISION CYCLE 16,23,27"/>
    <property type="match status" value="1"/>
</dbReference>
<dbReference type="HOGENOM" id="CLU_032389_0_0_9"/>
<name>A0A075SKM7_STRSU</name>
<sequence>MNNSEKMLVCLDQQDLDKADKYFKRALVQDDSETLLSLAAYLEGIGFFPQARQIYEQVKEEFPEVLINLAQIAFEDGLVEESFGYLEEISEDSPVYVEALLVKADLYQAEGLSDVAREKLLEASHLSDEPIILFGLAELDMELELFNEAISYYAQLDNREIYELTGVSTYQRIGIAYASLGKFEAAIEFLEKAVELEYDDQTFFELAALLFEREEYQKANLYFKQLDTINPDFEGYEYAYAQSLHAEHKIDDALAMTQKGLAKNDFDANLLLQASQYAYELHDEAGAEDYLLRAKEVADDSNELALRLSNLYLEQERFEEVVALFDEEVDNVLARWNMAKAYQALERDDEAIELYDELAGELAENPEFLADYVAVLRQLGRLDEAKEQASRYIQLVPDDLAMQEFLNEE</sequence>
<evidence type="ECO:0000256" key="1">
    <source>
        <dbReference type="PROSITE-ProRule" id="PRU00339"/>
    </source>
</evidence>
<evidence type="ECO:0000313" key="3">
    <source>
        <dbReference type="Proteomes" id="UP000028185"/>
    </source>
</evidence>
<gene>
    <name evidence="2" type="ORF">ID09_07900</name>
</gene>
<accession>A0A075SKM7</accession>
<dbReference type="InterPro" id="IPR011990">
    <property type="entry name" value="TPR-like_helical_dom_sf"/>
</dbReference>
<dbReference type="PROSITE" id="PS50005">
    <property type="entry name" value="TPR"/>
    <property type="match status" value="1"/>
</dbReference>
<dbReference type="InterPro" id="IPR019734">
    <property type="entry name" value="TPR_rpt"/>
</dbReference>
<dbReference type="Pfam" id="PF13181">
    <property type="entry name" value="TPR_8"/>
    <property type="match status" value="1"/>
</dbReference>
<dbReference type="RefSeq" id="WP_024381991.1">
    <property type="nucleotide sequence ID" value="NZ_ALLE01000010.1"/>
</dbReference>
<organism evidence="2 3">
    <name type="scientific">Streptococcus suis 6407</name>
    <dbReference type="NCBI Taxonomy" id="1214179"/>
    <lineage>
        <taxon>Bacteria</taxon>
        <taxon>Bacillati</taxon>
        <taxon>Bacillota</taxon>
        <taxon>Bacilli</taxon>
        <taxon>Lactobacillales</taxon>
        <taxon>Streptococcaceae</taxon>
        <taxon>Streptococcus</taxon>
    </lineage>
</organism>
<evidence type="ECO:0008006" key="4">
    <source>
        <dbReference type="Google" id="ProtNLM"/>
    </source>
</evidence>
<evidence type="ECO:0000313" key="2">
    <source>
        <dbReference type="EMBL" id="AIG43941.1"/>
    </source>
</evidence>
<dbReference type="AlphaFoldDB" id="A0A075SKM7"/>
<proteinExistence type="predicted"/>
<reference evidence="2 3" key="1">
    <citation type="journal article" date="2014" name="Genome Announc.">
        <title>Whole-Genome Sequence of Streptococcus suis Serotype 4 Reference Strain 6407.</title>
        <authorList>
            <person name="Wang K."/>
            <person name="Chen J."/>
            <person name="Yao H."/>
            <person name="Lu C."/>
        </authorList>
    </citation>
    <scope>NUCLEOTIDE SEQUENCE [LARGE SCALE GENOMIC DNA]</scope>
    <source>
        <strain evidence="2">6407</strain>
    </source>
</reference>
<dbReference type="PANTHER" id="PTHR12558:SF13">
    <property type="entry name" value="CELL DIVISION CYCLE PROTEIN 27 HOMOLOG"/>
    <property type="match status" value="1"/>
</dbReference>
<dbReference type="SMART" id="SM00028">
    <property type="entry name" value="TPR"/>
    <property type="match status" value="3"/>
</dbReference>
<feature type="repeat" description="TPR" evidence="1">
    <location>
        <begin position="167"/>
        <end position="200"/>
    </location>
</feature>
<protein>
    <recommendedName>
        <fullName evidence="4">TPR repeat-containing protein</fullName>
    </recommendedName>
</protein>
<dbReference type="Pfam" id="PF13176">
    <property type="entry name" value="TPR_7"/>
    <property type="match status" value="1"/>
</dbReference>
<dbReference type="Proteomes" id="UP000028185">
    <property type="component" value="Chromosome"/>
</dbReference>
<keyword evidence="1" id="KW-0802">TPR repeat</keyword>
<dbReference type="SUPFAM" id="SSF48452">
    <property type="entry name" value="TPR-like"/>
    <property type="match status" value="2"/>
</dbReference>
<dbReference type="PROSITE" id="PS50293">
    <property type="entry name" value="TPR_REGION"/>
    <property type="match status" value="1"/>
</dbReference>